<gene>
    <name evidence="2" type="ORF">CMUS01_16498</name>
</gene>
<keyword evidence="1" id="KW-0472">Membrane</keyword>
<dbReference type="OrthoDB" id="4846289at2759"/>
<dbReference type="AlphaFoldDB" id="A0A8H6IND2"/>
<protein>
    <submittedName>
        <fullName evidence="2">Uncharacterized protein</fullName>
    </submittedName>
</protein>
<evidence type="ECO:0000256" key="1">
    <source>
        <dbReference type="SAM" id="Phobius"/>
    </source>
</evidence>
<keyword evidence="1" id="KW-0812">Transmembrane</keyword>
<evidence type="ECO:0000313" key="3">
    <source>
        <dbReference type="Proteomes" id="UP000639643"/>
    </source>
</evidence>
<dbReference type="EMBL" id="WIGM01001922">
    <property type="protein sequence ID" value="KAF6786605.1"/>
    <property type="molecule type" value="Genomic_DNA"/>
</dbReference>
<evidence type="ECO:0000313" key="2">
    <source>
        <dbReference type="EMBL" id="KAF6786605.1"/>
    </source>
</evidence>
<name>A0A8H6IND2_9PEZI</name>
<organism evidence="2 3">
    <name type="scientific">Colletotrichum musicola</name>
    <dbReference type="NCBI Taxonomy" id="2175873"/>
    <lineage>
        <taxon>Eukaryota</taxon>
        <taxon>Fungi</taxon>
        <taxon>Dikarya</taxon>
        <taxon>Ascomycota</taxon>
        <taxon>Pezizomycotina</taxon>
        <taxon>Sordariomycetes</taxon>
        <taxon>Hypocreomycetidae</taxon>
        <taxon>Glomerellales</taxon>
        <taxon>Glomerellaceae</taxon>
        <taxon>Colletotrichum</taxon>
        <taxon>Colletotrichum orchidearum species complex</taxon>
    </lineage>
</organism>
<proteinExistence type="predicted"/>
<keyword evidence="3" id="KW-1185">Reference proteome</keyword>
<dbReference type="Proteomes" id="UP000639643">
    <property type="component" value="Unassembled WGS sequence"/>
</dbReference>
<accession>A0A8H6IND2</accession>
<comment type="caution">
    <text evidence="2">The sequence shown here is derived from an EMBL/GenBank/DDBJ whole genome shotgun (WGS) entry which is preliminary data.</text>
</comment>
<sequence length="124" mass="13763">MVAMVLSVDVSCFVACSRIFRGQSPLAATSRPFGRRINAEDGIVSKMTSADASGRGSINLVLFSKISFSLLLMFFGRSFSKTRTHGRRWPGFLKICFAIRIYETSTSLWMHWTSAQHASNSCLS</sequence>
<keyword evidence="1" id="KW-1133">Transmembrane helix</keyword>
<feature type="transmembrane region" description="Helical" evidence="1">
    <location>
        <begin position="56"/>
        <end position="75"/>
    </location>
</feature>
<reference evidence="2" key="1">
    <citation type="journal article" date="2020" name="Phytopathology">
        <title>Genome Sequence Resources of Colletotrichum truncatum, C. plurivorum, C. musicola, and C. sojae: Four Species Pathogenic to Soybean (Glycine max).</title>
        <authorList>
            <person name="Rogerio F."/>
            <person name="Boufleur T.R."/>
            <person name="Ciampi-Guillardi M."/>
            <person name="Sukno S.A."/>
            <person name="Thon M.R."/>
            <person name="Massola Junior N.S."/>
            <person name="Baroncelli R."/>
        </authorList>
    </citation>
    <scope>NUCLEOTIDE SEQUENCE</scope>
    <source>
        <strain evidence="2">LFN0074</strain>
    </source>
</reference>